<keyword evidence="1" id="KW-0175">Coiled coil</keyword>
<keyword evidence="3" id="KW-1133">Transmembrane helix</keyword>
<protein>
    <submittedName>
        <fullName evidence="4">Sel1 repeat protein</fullName>
    </submittedName>
</protein>
<feature type="region of interest" description="Disordered" evidence="2">
    <location>
        <begin position="254"/>
        <end position="281"/>
    </location>
</feature>
<dbReference type="Proteomes" id="UP000439903">
    <property type="component" value="Unassembled WGS sequence"/>
</dbReference>
<feature type="transmembrane region" description="Helical" evidence="3">
    <location>
        <begin position="577"/>
        <end position="595"/>
    </location>
</feature>
<evidence type="ECO:0000313" key="4">
    <source>
        <dbReference type="EMBL" id="KAF0514524.1"/>
    </source>
</evidence>
<keyword evidence="3" id="KW-0812">Transmembrane</keyword>
<proteinExistence type="predicted"/>
<dbReference type="OrthoDB" id="2438121at2759"/>
<feature type="coiled-coil region" evidence="1">
    <location>
        <begin position="58"/>
        <end position="85"/>
    </location>
</feature>
<keyword evidence="5" id="KW-1185">Reference proteome</keyword>
<reference evidence="4 5" key="1">
    <citation type="journal article" date="2019" name="Environ. Microbiol.">
        <title>At the nexus of three kingdoms: the genome of the mycorrhizal fungus Gigaspora margarita provides insights into plant, endobacterial and fungal interactions.</title>
        <authorList>
            <person name="Venice F."/>
            <person name="Ghignone S."/>
            <person name="Salvioli di Fossalunga A."/>
            <person name="Amselem J."/>
            <person name="Novero M."/>
            <person name="Xianan X."/>
            <person name="Sedzielewska Toro K."/>
            <person name="Morin E."/>
            <person name="Lipzen A."/>
            <person name="Grigoriev I.V."/>
            <person name="Henrissat B."/>
            <person name="Martin F.M."/>
            <person name="Bonfante P."/>
        </authorList>
    </citation>
    <scope>NUCLEOTIDE SEQUENCE [LARGE SCALE GENOMIC DNA]</scope>
    <source>
        <strain evidence="4 5">BEG34</strain>
    </source>
</reference>
<evidence type="ECO:0000313" key="5">
    <source>
        <dbReference type="Proteomes" id="UP000439903"/>
    </source>
</evidence>
<feature type="compositionally biased region" description="Low complexity" evidence="2">
    <location>
        <begin position="254"/>
        <end position="273"/>
    </location>
</feature>
<name>A0A8H4AN11_GIGMA</name>
<feature type="transmembrane region" description="Helical" evidence="3">
    <location>
        <begin position="546"/>
        <end position="565"/>
    </location>
</feature>
<gene>
    <name evidence="4" type="ORF">F8M41_017573</name>
</gene>
<dbReference type="AlphaFoldDB" id="A0A8H4AN11"/>
<comment type="caution">
    <text evidence="4">The sequence shown here is derived from an EMBL/GenBank/DDBJ whole genome shotgun (WGS) entry which is preliminary data.</text>
</comment>
<evidence type="ECO:0000256" key="2">
    <source>
        <dbReference type="SAM" id="MobiDB-lite"/>
    </source>
</evidence>
<organism evidence="4 5">
    <name type="scientific">Gigaspora margarita</name>
    <dbReference type="NCBI Taxonomy" id="4874"/>
    <lineage>
        <taxon>Eukaryota</taxon>
        <taxon>Fungi</taxon>
        <taxon>Fungi incertae sedis</taxon>
        <taxon>Mucoromycota</taxon>
        <taxon>Glomeromycotina</taxon>
        <taxon>Glomeromycetes</taxon>
        <taxon>Diversisporales</taxon>
        <taxon>Gigasporaceae</taxon>
        <taxon>Gigaspora</taxon>
    </lineage>
</organism>
<accession>A0A8H4AN11</accession>
<feature type="transmembrane region" description="Helical" evidence="3">
    <location>
        <begin position="607"/>
        <end position="626"/>
    </location>
</feature>
<keyword evidence="3" id="KW-0472">Membrane</keyword>
<evidence type="ECO:0000256" key="3">
    <source>
        <dbReference type="SAM" id="Phobius"/>
    </source>
</evidence>
<sequence length="631" mass="72340">MSSNQKTYCRKETLSTSAIMYNKTNNIENIVENIIVKDENDCVSTDHEDICSSVDELMQQLRTDLKQTRELITALESRLKLTEQTSQLVLGELKQLTEQESESCITAVEEINQDDYNDSDIFKLIPDVKIFSSDDNVEIYDYEIDDYNDKLSDLIHKSDDSTDSFDRICTSLQTLINDAQIALQKKPSNDNFHLSHSPQCLGLPSTRSRSSSRSSNVSNWLMNHYSPANSAWECGCGYCVLCLASDNISIIESRPNSTRTTPRTSRRNSVTSRQKCLNPGNPTIPDIPEENFVNRKQRQLSVIKRLYRYQLEHKSDYKRSCENLELELQKFVSTALMDSSSSSCDDYESIDEFTCYKCRNDSNHSLFVETPKKDGMLWRKRLWNYLKEKVLASPLISSDKDTTTSYNNIEEIHDDYYDDFTNNNWSNYYKDDDYSNSSSAYSHDPRIDDDSTPFPSSFGQNIFCNVNIVNNTTKTNNNRTSYSNNIYNNDNSNNTFNTKNNYYHDTVTTNNYYYSSSSDKDNNKENMISKNVHSISNFPSITKKRFMNLFAIIGILIGILQNGFISSKGNGNLYYKRKLMGGPLLLTIISRALYAKRNNGVRSKKDVIAMIKVIKYVTVLFVGWSVGRMGS</sequence>
<evidence type="ECO:0000256" key="1">
    <source>
        <dbReference type="SAM" id="Coils"/>
    </source>
</evidence>
<dbReference type="EMBL" id="WTPW01000407">
    <property type="protein sequence ID" value="KAF0514524.1"/>
    <property type="molecule type" value="Genomic_DNA"/>
</dbReference>